<organism evidence="1 2">
    <name type="scientific">Coemansia nantahalensis</name>
    <dbReference type="NCBI Taxonomy" id="2789366"/>
    <lineage>
        <taxon>Eukaryota</taxon>
        <taxon>Fungi</taxon>
        <taxon>Fungi incertae sedis</taxon>
        <taxon>Zoopagomycota</taxon>
        <taxon>Kickxellomycotina</taxon>
        <taxon>Kickxellomycetes</taxon>
        <taxon>Kickxellales</taxon>
        <taxon>Kickxellaceae</taxon>
        <taxon>Coemansia</taxon>
    </lineage>
</organism>
<accession>A0ACC1JZH4</accession>
<evidence type="ECO:0000313" key="2">
    <source>
        <dbReference type="Proteomes" id="UP001140234"/>
    </source>
</evidence>
<name>A0ACC1JZH4_9FUNG</name>
<gene>
    <name evidence="1" type="ORF">IWQ57_002806</name>
</gene>
<comment type="caution">
    <text evidence="1">The sequence shown here is derived from an EMBL/GenBank/DDBJ whole genome shotgun (WGS) entry which is preliminary data.</text>
</comment>
<sequence>MSKIADIKTKVLAYEHTPYTRCLPLAQHAFLQLFPIVGNIIVFVQTCILVHRINALVPIPLRERIETWVSVCILLFIGMIPLLGLWLTIYCTHCSDHLLLAMRQLKAEEALRQDPAVLEEGGKEAAVSPFVPASPVVESMAVSPIVKPTSSKSTTSLKSTSSFKSAVSSVSRKMSAKEKPASSKDSTKTVTITEHYSGRPPTERKHSVFDRVSRMPWMDEVMATSPTDANRTSLSVTAAFSRRKTRYETLHDLATRNSKLPASSFASLPSHLAGGRSPLYAMDDLLPPLGSRRLTRSLLIDDGALDKYMESPARGFDLAYRSEHQSPSPRSAITKSSSLVGLAPSPQLI</sequence>
<keyword evidence="2" id="KW-1185">Reference proteome</keyword>
<protein>
    <submittedName>
        <fullName evidence="1">Uncharacterized protein</fullName>
    </submittedName>
</protein>
<evidence type="ECO:0000313" key="1">
    <source>
        <dbReference type="EMBL" id="KAJ2770116.1"/>
    </source>
</evidence>
<reference evidence="1" key="1">
    <citation type="submission" date="2022-07" db="EMBL/GenBank/DDBJ databases">
        <title>Phylogenomic reconstructions and comparative analyses of Kickxellomycotina fungi.</title>
        <authorList>
            <person name="Reynolds N.K."/>
            <person name="Stajich J.E."/>
            <person name="Barry K."/>
            <person name="Grigoriev I.V."/>
            <person name="Crous P."/>
            <person name="Smith M.E."/>
        </authorList>
    </citation>
    <scope>NUCLEOTIDE SEQUENCE</scope>
    <source>
        <strain evidence="1">CBS 109366</strain>
    </source>
</reference>
<proteinExistence type="predicted"/>
<dbReference type="Proteomes" id="UP001140234">
    <property type="component" value="Unassembled WGS sequence"/>
</dbReference>
<dbReference type="EMBL" id="JANBUJ010000793">
    <property type="protein sequence ID" value="KAJ2770116.1"/>
    <property type="molecule type" value="Genomic_DNA"/>
</dbReference>